<dbReference type="AlphaFoldDB" id="A0A0G0WNB4"/>
<evidence type="ECO:0000313" key="4">
    <source>
        <dbReference type="EMBL" id="KKS14280.1"/>
    </source>
</evidence>
<keyword evidence="1" id="KW-1133">Transmembrane helix</keyword>
<feature type="domain" description="DUF3048" evidence="3">
    <location>
        <begin position="279"/>
        <end position="389"/>
    </location>
</feature>
<dbReference type="Pfam" id="PF17479">
    <property type="entry name" value="DUF3048_C"/>
    <property type="match status" value="1"/>
</dbReference>
<dbReference type="Gene3D" id="3.50.90.10">
    <property type="entry name" value="YerB-like"/>
    <property type="match status" value="1"/>
</dbReference>
<evidence type="ECO:0000313" key="5">
    <source>
        <dbReference type="Proteomes" id="UP000034753"/>
    </source>
</evidence>
<dbReference type="EMBL" id="LCBN01000003">
    <property type="protein sequence ID" value="KKS14280.1"/>
    <property type="molecule type" value="Genomic_DNA"/>
</dbReference>
<protein>
    <recommendedName>
        <fullName evidence="6">PT repeat-containing protein</fullName>
    </recommendedName>
</protein>
<dbReference type="SUPFAM" id="SSF159774">
    <property type="entry name" value="YerB-like"/>
    <property type="match status" value="1"/>
</dbReference>
<evidence type="ECO:0000256" key="1">
    <source>
        <dbReference type="SAM" id="Phobius"/>
    </source>
</evidence>
<keyword evidence="1" id="KW-0472">Membrane</keyword>
<accession>A0A0G0WNB4</accession>
<gene>
    <name evidence="4" type="ORF">UU67_C0003G0002</name>
</gene>
<comment type="caution">
    <text evidence="4">The sequence shown here is derived from an EMBL/GenBank/DDBJ whole genome shotgun (WGS) entry which is preliminary data.</text>
</comment>
<sequence length="401" mass="44017">MSNIFNLFSNLTTVQKSLIVSILSIVLFIGSSTLSFSIFGRGKIGNLVVPGTMTIPGPAAVISEDPSEPKTESCPLNGQLHTKKAREVWEKRIPLAVMIENHTESRPQSGLSSADIIYEVVAEGGITRFMALFYCNLGDIQIGPVRSARTYFLDWLSEYGALYAHVGGANTPGPANALGQIIKYGIKDLNQFSIGFPTFWRDYQRLGRPVATEHTMYSTTQKLWDIGTKRGFAAVDEKDGKWGTGFVSWIFKDPAANLASVTGSASGGAKVNVEFWSGYSSYSVTWDFDPATNLYKRSNGGEPHLDLNNKQQLTAKNIVVQFERESNANDGYENNAHLLYGTTGQGRALIFQDGKVISGKWSKASRTARTKYTDDKGSEIKFNKGLIWIETVPEGAKVSYS</sequence>
<feature type="transmembrane region" description="Helical" evidence="1">
    <location>
        <begin position="18"/>
        <end position="39"/>
    </location>
</feature>
<dbReference type="Proteomes" id="UP000034753">
    <property type="component" value="Unassembled WGS sequence"/>
</dbReference>
<evidence type="ECO:0000259" key="2">
    <source>
        <dbReference type="Pfam" id="PF11258"/>
    </source>
</evidence>
<dbReference type="Pfam" id="PF11258">
    <property type="entry name" value="DUF3048"/>
    <property type="match status" value="1"/>
</dbReference>
<proteinExistence type="predicted"/>
<organism evidence="4 5">
    <name type="scientific">Candidatus Daviesbacteria bacterium GW2011_GWB1_41_5</name>
    <dbReference type="NCBI Taxonomy" id="1618429"/>
    <lineage>
        <taxon>Bacteria</taxon>
        <taxon>Candidatus Daviesiibacteriota</taxon>
    </lineage>
</organism>
<evidence type="ECO:0000259" key="3">
    <source>
        <dbReference type="Pfam" id="PF17479"/>
    </source>
</evidence>
<dbReference type="InterPro" id="IPR035328">
    <property type="entry name" value="DUF3048_C"/>
</dbReference>
<name>A0A0G0WNB4_9BACT</name>
<keyword evidence="1" id="KW-0812">Transmembrane</keyword>
<dbReference type="InterPro" id="IPR021416">
    <property type="entry name" value="DUF3048_N"/>
</dbReference>
<reference evidence="4 5" key="1">
    <citation type="journal article" date="2015" name="Nature">
        <title>rRNA introns, odd ribosomes, and small enigmatic genomes across a large radiation of phyla.</title>
        <authorList>
            <person name="Brown C.T."/>
            <person name="Hug L.A."/>
            <person name="Thomas B.C."/>
            <person name="Sharon I."/>
            <person name="Castelle C.J."/>
            <person name="Singh A."/>
            <person name="Wilkins M.J."/>
            <person name="Williams K.H."/>
            <person name="Banfield J.F."/>
        </authorList>
    </citation>
    <scope>NUCLEOTIDE SEQUENCE [LARGE SCALE GENOMIC DNA]</scope>
</reference>
<dbReference type="InterPro" id="IPR023158">
    <property type="entry name" value="YerB-like_sf"/>
</dbReference>
<feature type="domain" description="DUF3048" evidence="2">
    <location>
        <begin position="90"/>
        <end position="232"/>
    </location>
</feature>
<evidence type="ECO:0008006" key="6">
    <source>
        <dbReference type="Google" id="ProtNLM"/>
    </source>
</evidence>